<evidence type="ECO:0000256" key="1">
    <source>
        <dbReference type="SAM" id="Phobius"/>
    </source>
</evidence>
<sequence length="272" mass="30777">MSAPKDNEIKELEDELRQPLSQMMIKPVSSIDTNMLIKALQPAFDTLKESAEAERFTRRESVRSRRPSLIRLMRSQLSSYSRMYWLASLFVFGMLLYMLPTEGQISHTTVGNTFTFVLPALLLASLAYSFRTWNKEMRIIESITPYPPALLLIVRMMIVIGLNLLFGIAGSIYMDAKVEAFPLLPFMLQWLSLLLLLSGVTAYVLMWKGFKSAFFCAVILWIGWLSITQVDSPISNLADHRNWISMQGTALAAGLLLLALACRRSFGIKLLP</sequence>
<evidence type="ECO:0000313" key="3">
    <source>
        <dbReference type="Proteomes" id="UP000812277"/>
    </source>
</evidence>
<keyword evidence="3" id="KW-1185">Reference proteome</keyword>
<protein>
    <recommendedName>
        <fullName evidence="4">ABC transporter permease</fullName>
    </recommendedName>
</protein>
<feature type="transmembrane region" description="Helical" evidence="1">
    <location>
        <begin position="83"/>
        <end position="99"/>
    </location>
</feature>
<comment type="caution">
    <text evidence="2">The sequence shown here is derived from an EMBL/GenBank/DDBJ whole genome shotgun (WGS) entry which is preliminary data.</text>
</comment>
<gene>
    <name evidence="2" type="ORF">K0T92_06720</name>
</gene>
<accession>A0ABS7D3M3</accession>
<dbReference type="EMBL" id="JAHZIJ010000003">
    <property type="protein sequence ID" value="MBW7474433.1"/>
    <property type="molecule type" value="Genomic_DNA"/>
</dbReference>
<dbReference type="Proteomes" id="UP000812277">
    <property type="component" value="Unassembled WGS sequence"/>
</dbReference>
<feature type="transmembrane region" description="Helical" evidence="1">
    <location>
        <begin position="105"/>
        <end position="128"/>
    </location>
</feature>
<evidence type="ECO:0000313" key="2">
    <source>
        <dbReference type="EMBL" id="MBW7474433.1"/>
    </source>
</evidence>
<name>A0ABS7D3M3_9BACL</name>
<keyword evidence="1" id="KW-1133">Transmembrane helix</keyword>
<feature type="transmembrane region" description="Helical" evidence="1">
    <location>
        <begin position="149"/>
        <end position="174"/>
    </location>
</feature>
<proteinExistence type="predicted"/>
<feature type="transmembrane region" description="Helical" evidence="1">
    <location>
        <begin position="212"/>
        <end position="230"/>
    </location>
</feature>
<evidence type="ECO:0008006" key="4">
    <source>
        <dbReference type="Google" id="ProtNLM"/>
    </source>
</evidence>
<feature type="transmembrane region" description="Helical" evidence="1">
    <location>
        <begin position="186"/>
        <end position="205"/>
    </location>
</feature>
<reference evidence="2 3" key="1">
    <citation type="submission" date="2021-07" db="EMBL/GenBank/DDBJ databases">
        <title>Paenibacillus radiodurans sp. nov., isolated from the southeastern edge of Tengger Desert.</title>
        <authorList>
            <person name="Zhang G."/>
        </authorList>
    </citation>
    <scope>NUCLEOTIDE SEQUENCE [LARGE SCALE GENOMIC DNA]</scope>
    <source>
        <strain evidence="2 3">DT7-4</strain>
    </source>
</reference>
<organism evidence="2 3">
    <name type="scientific">Paenibacillus oenotherae</name>
    <dbReference type="NCBI Taxonomy" id="1435645"/>
    <lineage>
        <taxon>Bacteria</taxon>
        <taxon>Bacillati</taxon>
        <taxon>Bacillota</taxon>
        <taxon>Bacilli</taxon>
        <taxon>Bacillales</taxon>
        <taxon>Paenibacillaceae</taxon>
        <taxon>Paenibacillus</taxon>
    </lineage>
</organism>
<keyword evidence="1" id="KW-0472">Membrane</keyword>
<feature type="transmembrane region" description="Helical" evidence="1">
    <location>
        <begin position="242"/>
        <end position="262"/>
    </location>
</feature>
<keyword evidence="1" id="KW-0812">Transmembrane</keyword>
<dbReference type="RefSeq" id="WP_219871678.1">
    <property type="nucleotide sequence ID" value="NZ_JAHZIJ010000003.1"/>
</dbReference>